<protein>
    <submittedName>
        <fullName evidence="1">Uncharacterized protein</fullName>
    </submittedName>
</protein>
<evidence type="ECO:0000313" key="2">
    <source>
        <dbReference type="Proteomes" id="UP001152622"/>
    </source>
</evidence>
<dbReference type="SUPFAM" id="SSF53098">
    <property type="entry name" value="Ribonuclease H-like"/>
    <property type="match status" value="1"/>
</dbReference>
<dbReference type="InterPro" id="IPR052035">
    <property type="entry name" value="ZnF_BED_domain_contain"/>
</dbReference>
<organism evidence="1 2">
    <name type="scientific">Synaphobranchus kaupii</name>
    <name type="common">Kaup's arrowtooth eel</name>
    <dbReference type="NCBI Taxonomy" id="118154"/>
    <lineage>
        <taxon>Eukaryota</taxon>
        <taxon>Metazoa</taxon>
        <taxon>Chordata</taxon>
        <taxon>Craniata</taxon>
        <taxon>Vertebrata</taxon>
        <taxon>Euteleostomi</taxon>
        <taxon>Actinopterygii</taxon>
        <taxon>Neopterygii</taxon>
        <taxon>Teleostei</taxon>
        <taxon>Anguilliformes</taxon>
        <taxon>Synaphobranchidae</taxon>
        <taxon>Synaphobranchus</taxon>
    </lineage>
</organism>
<dbReference type="PANTHER" id="PTHR46481:SF9">
    <property type="entry name" value="ZINC FINGER BED DOMAIN-CONTAINING PROTEIN 1-LIKE"/>
    <property type="match status" value="1"/>
</dbReference>
<reference evidence="1" key="1">
    <citation type="journal article" date="2023" name="Science">
        <title>Genome structures resolve the early diversification of teleost fishes.</title>
        <authorList>
            <person name="Parey E."/>
            <person name="Louis A."/>
            <person name="Montfort J."/>
            <person name="Bouchez O."/>
            <person name="Roques C."/>
            <person name="Iampietro C."/>
            <person name="Lluch J."/>
            <person name="Castinel A."/>
            <person name="Donnadieu C."/>
            <person name="Desvignes T."/>
            <person name="Floi Bucao C."/>
            <person name="Jouanno E."/>
            <person name="Wen M."/>
            <person name="Mejri S."/>
            <person name="Dirks R."/>
            <person name="Jansen H."/>
            <person name="Henkel C."/>
            <person name="Chen W.J."/>
            <person name="Zahm M."/>
            <person name="Cabau C."/>
            <person name="Klopp C."/>
            <person name="Thompson A.W."/>
            <person name="Robinson-Rechavi M."/>
            <person name="Braasch I."/>
            <person name="Lecointre G."/>
            <person name="Bobe J."/>
            <person name="Postlethwait J.H."/>
            <person name="Berthelot C."/>
            <person name="Roest Crollius H."/>
            <person name="Guiguen Y."/>
        </authorList>
    </citation>
    <scope>NUCLEOTIDE SEQUENCE</scope>
    <source>
        <strain evidence="1">WJC10195</strain>
    </source>
</reference>
<name>A0A9Q1ELW2_SYNKA</name>
<dbReference type="EMBL" id="JAINUF010000015">
    <property type="protein sequence ID" value="KAJ8341198.1"/>
    <property type="molecule type" value="Genomic_DNA"/>
</dbReference>
<evidence type="ECO:0000313" key="1">
    <source>
        <dbReference type="EMBL" id="KAJ8341198.1"/>
    </source>
</evidence>
<gene>
    <name evidence="1" type="ORF">SKAU_G00334890</name>
</gene>
<accession>A0A9Q1ELW2</accession>
<sequence length="235" mass="26918">MPEDHTAENIRCTFESLLEEWGTEMIRVVAVTADNGSGVKKGFTEPPVTWTSCFGHNLNPSIGKTMKIDRVEAAIRVCCSVVQGFNHSWKRRGEFKDEQNLPQHSLIQDVVTRWGSTRAKVSRCVERHNAVSAALMAERSPRRLVPEAVRISTCKHLTNCIVQEEDDASWLVKQMKRLVRSDAQERYSGEMWREPWQWQVFLEPRFNGSFVEEVNSVYTTIKREILCTEAFAAVT</sequence>
<comment type="caution">
    <text evidence="1">The sequence shown here is derived from an EMBL/GenBank/DDBJ whole genome shotgun (WGS) entry which is preliminary data.</text>
</comment>
<dbReference type="InterPro" id="IPR012337">
    <property type="entry name" value="RNaseH-like_sf"/>
</dbReference>
<proteinExistence type="predicted"/>
<dbReference type="AlphaFoldDB" id="A0A9Q1ELW2"/>
<dbReference type="PANTHER" id="PTHR46481">
    <property type="entry name" value="ZINC FINGER BED DOMAIN-CONTAINING PROTEIN 4"/>
    <property type="match status" value="1"/>
</dbReference>
<dbReference type="OrthoDB" id="1607513at2759"/>
<keyword evidence="2" id="KW-1185">Reference proteome</keyword>
<dbReference type="Proteomes" id="UP001152622">
    <property type="component" value="Chromosome 15"/>
</dbReference>